<dbReference type="Ensembl" id="ENSCVAT00000031056.1">
    <property type="protein sequence ID" value="ENSCVAP00000014291.1"/>
    <property type="gene ID" value="ENSCVAG00000016897.1"/>
</dbReference>
<feature type="transmembrane region" description="Helical" evidence="8">
    <location>
        <begin position="73"/>
        <end position="97"/>
    </location>
</feature>
<keyword evidence="7 8" id="KW-0472">Membrane</keyword>
<evidence type="ECO:0000256" key="4">
    <source>
        <dbReference type="ARBA" id="ARBA00022692"/>
    </source>
</evidence>
<dbReference type="GO" id="GO:0098609">
    <property type="term" value="P:cell-cell adhesion"/>
    <property type="evidence" value="ECO:0007669"/>
    <property type="project" value="TreeGrafter"/>
</dbReference>
<dbReference type="GO" id="GO:0016020">
    <property type="term" value="C:membrane"/>
    <property type="evidence" value="ECO:0007669"/>
    <property type="project" value="UniProtKB-SubCell"/>
</dbReference>
<accession>A0A3Q2D6N3</accession>
<reference evidence="9" key="2">
    <citation type="submission" date="2025-09" db="UniProtKB">
        <authorList>
            <consortium name="Ensembl"/>
        </authorList>
    </citation>
    <scope>IDENTIFICATION</scope>
</reference>
<dbReference type="OrthoDB" id="8868135at2759"/>
<keyword evidence="4 8" id="KW-0812">Transmembrane</keyword>
<organism evidence="9 10">
    <name type="scientific">Cyprinodon variegatus</name>
    <name type="common">Sheepshead minnow</name>
    <dbReference type="NCBI Taxonomy" id="28743"/>
    <lineage>
        <taxon>Eukaryota</taxon>
        <taxon>Metazoa</taxon>
        <taxon>Chordata</taxon>
        <taxon>Craniata</taxon>
        <taxon>Vertebrata</taxon>
        <taxon>Euteleostomi</taxon>
        <taxon>Actinopterygii</taxon>
        <taxon>Neopterygii</taxon>
        <taxon>Teleostei</taxon>
        <taxon>Neoteleostei</taxon>
        <taxon>Acanthomorphata</taxon>
        <taxon>Ovalentaria</taxon>
        <taxon>Atherinomorphae</taxon>
        <taxon>Cyprinodontiformes</taxon>
        <taxon>Cyprinodontidae</taxon>
        <taxon>Cyprinodon</taxon>
    </lineage>
</organism>
<dbReference type="PANTHER" id="PTHR14399:SF4">
    <property type="entry name" value="P53 APOPTOSIS EFFECTOR RELATED TO PMP-22"/>
    <property type="match status" value="1"/>
</dbReference>
<protein>
    <submittedName>
        <fullName evidence="9">P53 apoptosis effector related to pmp22</fullName>
    </submittedName>
</protein>
<name>A0A3Q2D6N3_CYPVA</name>
<evidence type="ECO:0000256" key="2">
    <source>
        <dbReference type="ARBA" id="ARBA00004282"/>
    </source>
</evidence>
<dbReference type="RefSeq" id="XP_015253713.1">
    <property type="nucleotide sequence ID" value="XM_015398227.1"/>
</dbReference>
<comment type="subcellular location">
    <subcellularLocation>
        <location evidence="2">Cell junction</location>
    </subcellularLocation>
    <subcellularLocation>
        <location evidence="1">Membrane</location>
        <topology evidence="1">Multi-pass membrane protein</topology>
    </subcellularLocation>
</comment>
<keyword evidence="5" id="KW-0965">Cell junction</keyword>
<dbReference type="GO" id="GO:0005911">
    <property type="term" value="C:cell-cell junction"/>
    <property type="evidence" value="ECO:0007669"/>
    <property type="project" value="TreeGrafter"/>
</dbReference>
<feature type="transmembrane region" description="Helical" evidence="8">
    <location>
        <begin position="146"/>
        <end position="169"/>
    </location>
</feature>
<feature type="transmembrane region" description="Helical" evidence="8">
    <location>
        <begin position="104"/>
        <end position="126"/>
    </location>
</feature>
<comment type="similarity">
    <text evidence="3">Belongs to the TMEM47 family.</text>
</comment>
<dbReference type="AlphaFoldDB" id="A0A3Q2D6N3"/>
<dbReference type="CTD" id="64065"/>
<dbReference type="Pfam" id="PF00822">
    <property type="entry name" value="PMP22_Claudin"/>
    <property type="match status" value="1"/>
</dbReference>
<evidence type="ECO:0000256" key="5">
    <source>
        <dbReference type="ARBA" id="ARBA00022949"/>
    </source>
</evidence>
<dbReference type="KEGG" id="cvg:107099921"/>
<evidence type="ECO:0000313" key="10">
    <source>
        <dbReference type="Proteomes" id="UP000265020"/>
    </source>
</evidence>
<proteinExistence type="inferred from homology"/>
<dbReference type="InterPro" id="IPR015664">
    <property type="entry name" value="P53_induced"/>
</dbReference>
<dbReference type="GO" id="GO:0009411">
    <property type="term" value="P:response to UV"/>
    <property type="evidence" value="ECO:0007669"/>
    <property type="project" value="Ensembl"/>
</dbReference>
<evidence type="ECO:0000256" key="7">
    <source>
        <dbReference type="ARBA" id="ARBA00023136"/>
    </source>
</evidence>
<dbReference type="GeneID" id="107099921"/>
<dbReference type="PANTHER" id="PTHR14399">
    <property type="entry name" value="P53-INDUCED PROTEIN RELATED"/>
    <property type="match status" value="1"/>
</dbReference>
<evidence type="ECO:0000313" key="9">
    <source>
        <dbReference type="Ensembl" id="ENSCVAP00000014291.1"/>
    </source>
</evidence>
<dbReference type="Proteomes" id="UP000265020">
    <property type="component" value="Unassembled WGS sequence"/>
</dbReference>
<dbReference type="GO" id="GO:1902262">
    <property type="term" value="P:apoptotic process involved in blood vessel morphogenesis"/>
    <property type="evidence" value="ECO:0007669"/>
    <property type="project" value="Ensembl"/>
</dbReference>
<keyword evidence="6 8" id="KW-1133">Transmembrane helix</keyword>
<evidence type="ECO:0000256" key="3">
    <source>
        <dbReference type="ARBA" id="ARBA00008691"/>
    </source>
</evidence>
<dbReference type="GO" id="GO:0042981">
    <property type="term" value="P:regulation of apoptotic process"/>
    <property type="evidence" value="ECO:0007669"/>
    <property type="project" value="Ensembl"/>
</dbReference>
<reference evidence="9" key="1">
    <citation type="submission" date="2025-08" db="UniProtKB">
        <authorList>
            <consortium name="Ensembl"/>
        </authorList>
    </citation>
    <scope>IDENTIFICATION</scope>
</reference>
<evidence type="ECO:0000256" key="6">
    <source>
        <dbReference type="ARBA" id="ARBA00022989"/>
    </source>
</evidence>
<dbReference type="OMA" id="RCGLACW"/>
<dbReference type="InterPro" id="IPR004031">
    <property type="entry name" value="PMP22/EMP/MP20/Claudin"/>
</dbReference>
<dbReference type="Gene3D" id="1.20.140.150">
    <property type="match status" value="1"/>
</dbReference>
<dbReference type="STRING" id="28743.ENSCVAP00000014291"/>
<evidence type="ECO:0000256" key="8">
    <source>
        <dbReference type="SAM" id="Phobius"/>
    </source>
</evidence>
<keyword evidence="10" id="KW-1185">Reference proteome</keyword>
<sequence>MFRCGVDYKRCRWIMPLLLLFAVIFDIIAVAAKSGWVENDDGPSHYASMWDECRGIDENVNCRTLMDESWAKAVAALMIIGLIILIIAFILSIVAMCGTPSSGFFIGIGVLLFIIAILQIIALIIYPVNFNDKIFEGQYFYTWAYGFGWGATIICLGCSFIFCFLTKYIEDITGNEKVKYFYESN</sequence>
<dbReference type="GeneTree" id="ENSGT00530000063484"/>
<evidence type="ECO:0000256" key="1">
    <source>
        <dbReference type="ARBA" id="ARBA00004141"/>
    </source>
</evidence>
<feature type="transmembrane region" description="Helical" evidence="8">
    <location>
        <begin position="12"/>
        <end position="32"/>
    </location>
</feature>